<comment type="caution">
    <text evidence="4">The sequence shown here is derived from an EMBL/GenBank/DDBJ whole genome shotgun (WGS) entry which is preliminary data.</text>
</comment>
<keyword evidence="5" id="KW-1185">Reference proteome</keyword>
<name>A0ABY1QKB8_9BACT</name>
<feature type="region of interest" description="Disordered" evidence="1">
    <location>
        <begin position="45"/>
        <end position="92"/>
    </location>
</feature>
<reference evidence="4 5" key="1">
    <citation type="submission" date="2017-05" db="EMBL/GenBank/DDBJ databases">
        <authorList>
            <person name="Varghese N."/>
            <person name="Submissions S."/>
        </authorList>
    </citation>
    <scope>NUCLEOTIDE SEQUENCE [LARGE SCALE GENOMIC DNA]</scope>
    <source>
        <strain evidence="4 5">DSM 25457</strain>
    </source>
</reference>
<dbReference type="EMBL" id="FXUG01000014">
    <property type="protein sequence ID" value="SMP71511.1"/>
    <property type="molecule type" value="Genomic_DNA"/>
</dbReference>
<evidence type="ECO:0000313" key="5">
    <source>
        <dbReference type="Proteomes" id="UP001158067"/>
    </source>
</evidence>
<dbReference type="InterPro" id="IPR011464">
    <property type="entry name" value="DUF1570"/>
</dbReference>
<evidence type="ECO:0000259" key="3">
    <source>
        <dbReference type="Pfam" id="PF07607"/>
    </source>
</evidence>
<feature type="chain" id="PRO_5047428639" description="DUF1570 domain-containing protein" evidence="2">
    <location>
        <begin position="22"/>
        <end position="502"/>
    </location>
</feature>
<sequence>MVRICCLLCFVSLVTPIVANAQRFNPLGGVDRFIRESQEHAEEMRQRMEQMRGSLRPPSGVPGFPSGASRPGVPGGSFPGLSGDPSLSAQDQGPAFPLGSIKYPNGTNVLVRNEAGESVTARQHVTIGNTELVIMPSGEIRELSSEGTRPTSESFTPWSMDEVERDLLKNPKLKGFKTKRSRRFLYVYNTSELFIDSTRTILESMYPAVRKYFRRSGIDTHEPEFPLVIIAFATDDQFQEYRRMPQGVVAYYDSLANSVMLYEESDLSLHAPEIAVKNAISTIAHEGAHQILHNIGVQQRLSRWPMWLSEGLAEFYAPTSLQRGVRWSGMGSTNQLRMMEIDRDWNGGKALGAGRVLKRVVAADQLDSLDYAYSWSLIHLLSKRHQKELFACVRQCSELRPFDGLDSEPGKLPSSSEVFEKHFGDEYHEIEKELRRHLTSLDYVDPVKSQTHYLVVAGGQVILTTSPERVEEIQRSIGVGRAQVRRYSNRAQAEAAMNKISR</sequence>
<dbReference type="Pfam" id="PF07607">
    <property type="entry name" value="DUF1570"/>
    <property type="match status" value="1"/>
</dbReference>
<evidence type="ECO:0000256" key="2">
    <source>
        <dbReference type="SAM" id="SignalP"/>
    </source>
</evidence>
<keyword evidence="2" id="KW-0732">Signal</keyword>
<protein>
    <recommendedName>
        <fullName evidence="3">DUF1570 domain-containing protein</fullName>
    </recommendedName>
</protein>
<dbReference type="Proteomes" id="UP001158067">
    <property type="component" value="Unassembled WGS sequence"/>
</dbReference>
<feature type="signal peptide" evidence="2">
    <location>
        <begin position="1"/>
        <end position="21"/>
    </location>
</feature>
<evidence type="ECO:0000256" key="1">
    <source>
        <dbReference type="SAM" id="MobiDB-lite"/>
    </source>
</evidence>
<gene>
    <name evidence="4" type="ORF">SAMN06265222_11463</name>
</gene>
<feature type="domain" description="DUF1570" evidence="3">
    <location>
        <begin position="280"/>
        <end position="403"/>
    </location>
</feature>
<organism evidence="4 5">
    <name type="scientific">Neorhodopirellula lusitana</name>
    <dbReference type="NCBI Taxonomy" id="445327"/>
    <lineage>
        <taxon>Bacteria</taxon>
        <taxon>Pseudomonadati</taxon>
        <taxon>Planctomycetota</taxon>
        <taxon>Planctomycetia</taxon>
        <taxon>Pirellulales</taxon>
        <taxon>Pirellulaceae</taxon>
        <taxon>Neorhodopirellula</taxon>
    </lineage>
</organism>
<evidence type="ECO:0000313" key="4">
    <source>
        <dbReference type="EMBL" id="SMP71511.1"/>
    </source>
</evidence>
<accession>A0ABY1QKB8</accession>
<proteinExistence type="predicted"/>